<evidence type="ECO:0000256" key="3">
    <source>
        <dbReference type="ARBA" id="ARBA00022597"/>
    </source>
</evidence>
<dbReference type="Proteomes" id="UP001217476">
    <property type="component" value="Chromosome"/>
</dbReference>
<accession>A0AAJ6AZ35</accession>
<dbReference type="SUPFAM" id="SSF52540">
    <property type="entry name" value="P-loop containing nucleoside triphosphate hydrolases"/>
    <property type="match status" value="2"/>
</dbReference>
<dbReference type="InterPro" id="IPR003439">
    <property type="entry name" value="ABC_transporter-like_ATP-bd"/>
</dbReference>
<dbReference type="Pfam" id="PF00005">
    <property type="entry name" value="ABC_tran"/>
    <property type="match status" value="2"/>
</dbReference>
<feature type="domain" description="ABC transporter" evidence="7">
    <location>
        <begin position="10"/>
        <end position="244"/>
    </location>
</feature>
<feature type="domain" description="ABC transporter" evidence="7">
    <location>
        <begin position="255"/>
        <end position="501"/>
    </location>
</feature>
<name>A0AAJ6AZ35_9HYPH</name>
<dbReference type="Gene3D" id="3.40.50.300">
    <property type="entry name" value="P-loop containing nucleotide triphosphate hydrolases"/>
    <property type="match status" value="2"/>
</dbReference>
<dbReference type="InterPro" id="IPR017871">
    <property type="entry name" value="ABC_transporter-like_CS"/>
</dbReference>
<evidence type="ECO:0000259" key="7">
    <source>
        <dbReference type="PROSITE" id="PS50893"/>
    </source>
</evidence>
<comment type="similarity">
    <text evidence="1">Belongs to the ABC transporter superfamily.</text>
</comment>
<dbReference type="PANTHER" id="PTHR43790:SF9">
    <property type="entry name" value="GALACTOFURANOSE TRANSPORTER ATP-BINDING PROTEIN YTFR"/>
    <property type="match status" value="1"/>
</dbReference>
<dbReference type="PROSITE" id="PS50893">
    <property type="entry name" value="ABC_TRANSPORTER_2"/>
    <property type="match status" value="2"/>
</dbReference>
<dbReference type="InterPro" id="IPR050107">
    <property type="entry name" value="ABC_carbohydrate_import_ATPase"/>
</dbReference>
<dbReference type="SMART" id="SM00382">
    <property type="entry name" value="AAA"/>
    <property type="match status" value="2"/>
</dbReference>
<evidence type="ECO:0000256" key="6">
    <source>
        <dbReference type="ARBA" id="ARBA00022840"/>
    </source>
</evidence>
<dbReference type="GO" id="GO:0005524">
    <property type="term" value="F:ATP binding"/>
    <property type="evidence" value="ECO:0007669"/>
    <property type="project" value="UniProtKB-KW"/>
</dbReference>
<dbReference type="CDD" id="cd03215">
    <property type="entry name" value="ABC_Carb_Monos_II"/>
    <property type="match status" value="1"/>
</dbReference>
<gene>
    <name evidence="8" type="ORF">P0Y65_14410</name>
</gene>
<keyword evidence="2" id="KW-0813">Transport</keyword>
<dbReference type="CDD" id="cd03216">
    <property type="entry name" value="ABC_Carb_Monos_I"/>
    <property type="match status" value="1"/>
</dbReference>
<dbReference type="InterPro" id="IPR027417">
    <property type="entry name" value="P-loop_NTPase"/>
</dbReference>
<sequence length="514" mass="55605">MVANGTTTAVRLTGVEKSFGSSKILHDIALEFRAGEVHALIGENGAGKSSVGKIIGGYYSADRGQVEIGGTPLDQSTPRRALQMGVAMIHQELQLVPQLTVAENVFLGLEANVGGLLSGSDNKRFSVLEEQCRFGLDPRRKAGDLSIADRQKVEIMRAIARDARIIIMDEPTSSLTADEADRLHRVIADLRAQSRTIIYVTHFLDHVLAACDRVTIMRDGRVVRTGEIASETKQSLVEAMLGKSAEVAYPQLPARPDASVAPRIEMAGISTDAGISDINLTIRPGEVVGLVGLVGSGRSEVARALFGVDAALSGTVSLDGQVLRGLSPKIAVRHGIAFVPEDRRKQGLNLVQRTRPNMSLPHLDQISRFGFLDMGEERRRTKAMIEHFGIVPSGIDGEVAYYSGGNQQKVLLSKWAYGKPRVVILDEPSRGVDIGARRRIHDFIVELAASGVAVLLISSELEEVLNLSHRSYLMSEGRIIGEVDSSDISVEDVLFRLFNVQKAQEQSAPLPAQG</sequence>
<dbReference type="GO" id="GO:0016887">
    <property type="term" value="F:ATP hydrolysis activity"/>
    <property type="evidence" value="ECO:0007669"/>
    <property type="project" value="InterPro"/>
</dbReference>
<protein>
    <submittedName>
        <fullName evidence="8">Sugar ABC transporter ATP-binding protein</fullName>
    </submittedName>
</protein>
<evidence type="ECO:0000256" key="1">
    <source>
        <dbReference type="ARBA" id="ARBA00005417"/>
    </source>
</evidence>
<proteinExistence type="inferred from homology"/>
<organism evidence="8 9">
    <name type="scientific">Candidatus Devosia phytovorans</name>
    <dbReference type="NCBI Taxonomy" id="3121372"/>
    <lineage>
        <taxon>Bacteria</taxon>
        <taxon>Pseudomonadati</taxon>
        <taxon>Pseudomonadota</taxon>
        <taxon>Alphaproteobacteria</taxon>
        <taxon>Hyphomicrobiales</taxon>
        <taxon>Devosiaceae</taxon>
        <taxon>Devosia</taxon>
    </lineage>
</organism>
<evidence type="ECO:0000256" key="4">
    <source>
        <dbReference type="ARBA" id="ARBA00022737"/>
    </source>
</evidence>
<dbReference type="PANTHER" id="PTHR43790">
    <property type="entry name" value="CARBOHYDRATE TRANSPORT ATP-BINDING PROTEIN MG119-RELATED"/>
    <property type="match status" value="1"/>
</dbReference>
<dbReference type="EMBL" id="CP119312">
    <property type="protein sequence ID" value="WEK03381.1"/>
    <property type="molecule type" value="Genomic_DNA"/>
</dbReference>
<keyword evidence="3" id="KW-0762">Sugar transport</keyword>
<evidence type="ECO:0000313" key="9">
    <source>
        <dbReference type="Proteomes" id="UP001217476"/>
    </source>
</evidence>
<reference evidence="8" key="1">
    <citation type="submission" date="2023-03" db="EMBL/GenBank/DDBJ databases">
        <title>Andean soil-derived lignocellulolytic bacterial consortium as a source of novel taxa and putative plastic-active enzymes.</title>
        <authorList>
            <person name="Diaz-Garcia L."/>
            <person name="Chuvochina M."/>
            <person name="Feuerriegel G."/>
            <person name="Bunk B."/>
            <person name="Sproer C."/>
            <person name="Streit W.R."/>
            <person name="Rodriguez L.M."/>
            <person name="Overmann J."/>
            <person name="Jimenez D.J."/>
        </authorList>
    </citation>
    <scope>NUCLEOTIDE SEQUENCE</scope>
    <source>
        <strain evidence="8">MAG 4196</strain>
    </source>
</reference>
<keyword evidence="4" id="KW-0677">Repeat</keyword>
<dbReference type="AlphaFoldDB" id="A0AAJ6AZ35"/>
<evidence type="ECO:0000256" key="5">
    <source>
        <dbReference type="ARBA" id="ARBA00022741"/>
    </source>
</evidence>
<evidence type="ECO:0000313" key="8">
    <source>
        <dbReference type="EMBL" id="WEK03381.1"/>
    </source>
</evidence>
<keyword evidence="5" id="KW-0547">Nucleotide-binding</keyword>
<keyword evidence="6 8" id="KW-0067">ATP-binding</keyword>
<evidence type="ECO:0000256" key="2">
    <source>
        <dbReference type="ARBA" id="ARBA00022448"/>
    </source>
</evidence>
<dbReference type="InterPro" id="IPR003593">
    <property type="entry name" value="AAA+_ATPase"/>
</dbReference>
<dbReference type="PROSITE" id="PS00211">
    <property type="entry name" value="ABC_TRANSPORTER_1"/>
    <property type="match status" value="1"/>
</dbReference>